<feature type="region of interest" description="Disordered" evidence="1">
    <location>
        <begin position="66"/>
        <end position="107"/>
    </location>
</feature>
<feature type="compositionally biased region" description="Acidic residues" evidence="1">
    <location>
        <begin position="96"/>
        <end position="107"/>
    </location>
</feature>
<dbReference type="InterPro" id="IPR039146">
    <property type="entry name" value="GPANK1"/>
</dbReference>
<keyword evidence="4" id="KW-1185">Reference proteome</keyword>
<sequence length="414" mass="46404">MAKLKRNTVKGKTFYPKKTVRVFKKKGKPAGNKNATRSSQKKKINLAMIDAPRAPLVFLTAKAENPDDCETEADRKNTVEKGNLSVPLLTRNIEKPDDDDETDEDEMKVDQLAPRPAVLESVPTDVPDPGLPPALQKLIRRVIAFVYNVDQMTLKRSFEEAGLLLEPDYDEQTKVFRFLVNTKEICSAVGEKQAAHTEAREKLVQIIRYYCYTVKRVKEFHTRRKIFHTRPPNPPKDQPSATAIKEENIGFKMLQKQGWSGGALGTNEDGILEPIAATMRKGKAGLGTENATKDAPDGERPGKVKIPLEAFYMMMKQYAGVNALYDLVFSTQFTKPQVAKLKAYATSLKLFPQFLGEKKPRRLIVSRPLTIQQIKLGVMRGHSDLCAKYVVIPPAAGIPEEDKMIKPNVNKKGK</sequence>
<protein>
    <recommendedName>
        <fullName evidence="2">G-patch domain-containing protein</fullName>
    </recommendedName>
</protein>
<dbReference type="GO" id="GO:0003676">
    <property type="term" value="F:nucleic acid binding"/>
    <property type="evidence" value="ECO:0007669"/>
    <property type="project" value="InterPro"/>
</dbReference>
<dbReference type="PROSITE" id="PS50174">
    <property type="entry name" value="G_PATCH"/>
    <property type="match status" value="1"/>
</dbReference>
<evidence type="ECO:0000313" key="4">
    <source>
        <dbReference type="Proteomes" id="UP000075880"/>
    </source>
</evidence>
<evidence type="ECO:0000313" key="3">
    <source>
        <dbReference type="EnsemblMetazoa" id="ENSAATROPP012526"/>
    </source>
</evidence>
<accession>A0AAG5DMX2</accession>
<organism evidence="3 4">
    <name type="scientific">Anopheles atroparvus</name>
    <name type="common">European mosquito</name>
    <dbReference type="NCBI Taxonomy" id="41427"/>
    <lineage>
        <taxon>Eukaryota</taxon>
        <taxon>Metazoa</taxon>
        <taxon>Ecdysozoa</taxon>
        <taxon>Arthropoda</taxon>
        <taxon>Hexapoda</taxon>
        <taxon>Insecta</taxon>
        <taxon>Pterygota</taxon>
        <taxon>Neoptera</taxon>
        <taxon>Endopterygota</taxon>
        <taxon>Diptera</taxon>
        <taxon>Nematocera</taxon>
        <taxon>Culicoidea</taxon>
        <taxon>Culicidae</taxon>
        <taxon>Anophelinae</taxon>
        <taxon>Anopheles</taxon>
    </lineage>
</organism>
<name>A0AAG5DMX2_ANOAO</name>
<evidence type="ECO:0000259" key="2">
    <source>
        <dbReference type="PROSITE" id="PS50174"/>
    </source>
</evidence>
<dbReference type="PANTHER" id="PTHR20923:SF1">
    <property type="entry name" value="G PATCH DOMAIN AND ANKYRIN REPEAT-CONTAINING PROTEIN 1"/>
    <property type="match status" value="1"/>
</dbReference>
<dbReference type="Proteomes" id="UP000075880">
    <property type="component" value="Unassembled WGS sequence"/>
</dbReference>
<evidence type="ECO:0000256" key="1">
    <source>
        <dbReference type="SAM" id="MobiDB-lite"/>
    </source>
</evidence>
<feature type="domain" description="G-patch" evidence="2">
    <location>
        <begin position="246"/>
        <end position="291"/>
    </location>
</feature>
<dbReference type="PANTHER" id="PTHR20923">
    <property type="entry name" value="BAT4 PROTEIN-RELATED"/>
    <property type="match status" value="1"/>
</dbReference>
<reference evidence="3" key="1">
    <citation type="submission" date="2024-04" db="UniProtKB">
        <authorList>
            <consortium name="EnsemblMetazoa"/>
        </authorList>
    </citation>
    <scope>IDENTIFICATION</scope>
    <source>
        <strain evidence="3">EBRO</strain>
    </source>
</reference>
<dbReference type="EnsemblMetazoa" id="ENSAATROPT013756">
    <property type="protein sequence ID" value="ENSAATROPP012526"/>
    <property type="gene ID" value="ENSAATROPG011163"/>
</dbReference>
<dbReference type="Pfam" id="PF01585">
    <property type="entry name" value="G-patch"/>
    <property type="match status" value="1"/>
</dbReference>
<dbReference type="InterPro" id="IPR000467">
    <property type="entry name" value="G_patch_dom"/>
</dbReference>
<dbReference type="AlphaFoldDB" id="A0AAG5DMX2"/>
<dbReference type="SMART" id="SM00443">
    <property type="entry name" value="G_patch"/>
    <property type="match status" value="1"/>
</dbReference>
<proteinExistence type="predicted"/>